<evidence type="ECO:0000259" key="1">
    <source>
        <dbReference type="Pfam" id="PF14280"/>
    </source>
</evidence>
<sequence length="313" mass="36325">MKQTDREGVNAVEGIVLRELKWVFREQPISDWGIDAHVEVTNQDEPIGRLLALQIKSGKSFFRKRGNNYVFYGEGRHLRYWRNHSLPVTIVLHDPDTGLTLWQRVEESLIKFGKNDRWSIEIPPDQILNADAKEGLEKGVSDITALRKLRLTFDLPLMREFASKDEVYLVIDEWVNKSLGFRDVSVFFDADNIDDGEPDHVIGMWYPTHSIGEYMANVWPWLSYEYIDEVPECSGYEEVEAHKINVVLNDIGKAFLTLEDYYANGAEVIEPEYPESELEYDADAEEYYAWIEEEERKEKAGEKPPLDPKDAPF</sequence>
<protein>
    <recommendedName>
        <fullName evidence="1">DUF4365 domain-containing protein</fullName>
    </recommendedName>
</protein>
<dbReference type="AlphaFoldDB" id="A0A840N6Q1"/>
<organism evidence="2 3">
    <name type="scientific">Afipia massiliensis</name>
    <dbReference type="NCBI Taxonomy" id="211460"/>
    <lineage>
        <taxon>Bacteria</taxon>
        <taxon>Pseudomonadati</taxon>
        <taxon>Pseudomonadota</taxon>
        <taxon>Alphaproteobacteria</taxon>
        <taxon>Hyphomicrobiales</taxon>
        <taxon>Nitrobacteraceae</taxon>
        <taxon>Afipia</taxon>
    </lineage>
</organism>
<name>A0A840N6Q1_9BRAD</name>
<gene>
    <name evidence="2" type="ORF">HNQ36_003508</name>
</gene>
<comment type="caution">
    <text evidence="2">The sequence shown here is derived from an EMBL/GenBank/DDBJ whole genome shotgun (WGS) entry which is preliminary data.</text>
</comment>
<reference evidence="2 3" key="1">
    <citation type="submission" date="2020-08" db="EMBL/GenBank/DDBJ databases">
        <title>Genomic Encyclopedia of Type Strains, Phase IV (KMG-IV): sequencing the most valuable type-strain genomes for metagenomic binning, comparative biology and taxonomic classification.</title>
        <authorList>
            <person name="Goeker M."/>
        </authorList>
    </citation>
    <scope>NUCLEOTIDE SEQUENCE [LARGE SCALE GENOMIC DNA]</scope>
    <source>
        <strain evidence="2 3">DSM 17498</strain>
    </source>
</reference>
<feature type="domain" description="DUF4365" evidence="1">
    <location>
        <begin position="6"/>
        <end position="137"/>
    </location>
</feature>
<dbReference type="EMBL" id="JACHIJ010000005">
    <property type="protein sequence ID" value="MBB5053508.1"/>
    <property type="molecule type" value="Genomic_DNA"/>
</dbReference>
<proteinExistence type="predicted"/>
<dbReference type="Proteomes" id="UP000521227">
    <property type="component" value="Unassembled WGS sequence"/>
</dbReference>
<dbReference type="InterPro" id="IPR025375">
    <property type="entry name" value="DUF4365"/>
</dbReference>
<dbReference type="Pfam" id="PF14280">
    <property type="entry name" value="DUF4365"/>
    <property type="match status" value="1"/>
</dbReference>
<dbReference type="RefSeq" id="WP_162244593.1">
    <property type="nucleotide sequence ID" value="NZ_JACHIJ010000005.1"/>
</dbReference>
<evidence type="ECO:0000313" key="2">
    <source>
        <dbReference type="EMBL" id="MBB5053508.1"/>
    </source>
</evidence>
<evidence type="ECO:0000313" key="3">
    <source>
        <dbReference type="Proteomes" id="UP000521227"/>
    </source>
</evidence>
<accession>A0A840N6Q1</accession>